<evidence type="ECO:0000256" key="2">
    <source>
        <dbReference type="SAM" id="MobiDB-lite"/>
    </source>
</evidence>
<feature type="region of interest" description="Disordered" evidence="2">
    <location>
        <begin position="1"/>
        <end position="21"/>
    </location>
</feature>
<keyword evidence="1" id="KW-0472">Membrane</keyword>
<dbReference type="GO" id="GO:0005254">
    <property type="term" value="F:chloride channel activity"/>
    <property type="evidence" value="ECO:0007669"/>
    <property type="project" value="UniProtKB-KW"/>
</dbReference>
<comment type="subcellular location">
    <subcellularLocation>
        <location evidence="1">Cell membrane</location>
        <topology evidence="1">Multi-pass membrane protein</topology>
    </subcellularLocation>
</comment>
<keyword evidence="1" id="KW-0869">Chloride channel</keyword>
<comment type="function">
    <text evidence="1">Forms chloride channels.</text>
</comment>
<organism evidence="3">
    <name type="scientific">Timema tahoe</name>
    <dbReference type="NCBI Taxonomy" id="61484"/>
    <lineage>
        <taxon>Eukaryota</taxon>
        <taxon>Metazoa</taxon>
        <taxon>Ecdysozoa</taxon>
        <taxon>Arthropoda</taxon>
        <taxon>Hexapoda</taxon>
        <taxon>Insecta</taxon>
        <taxon>Pterygota</taxon>
        <taxon>Neoptera</taxon>
        <taxon>Polyneoptera</taxon>
        <taxon>Phasmatodea</taxon>
        <taxon>Timematodea</taxon>
        <taxon>Timematoidea</taxon>
        <taxon>Timematidae</taxon>
        <taxon>Timema</taxon>
    </lineage>
</organism>
<protein>
    <recommendedName>
        <fullName evidence="1">Bestrophin homolog</fullName>
    </recommendedName>
</protein>
<dbReference type="AlphaFoldDB" id="A0A7R9IK45"/>
<name>A0A7R9IK45_9NEOP</name>
<gene>
    <name evidence="3" type="ORF">TTEB3V08_LOCUS7842</name>
</gene>
<accession>A0A7R9IK45</accession>
<keyword evidence="1" id="KW-1003">Cell membrane</keyword>
<sequence length="147" mass="16259">MAALQGIRPSVKRKKQKNKVPPLPATRIQTAHIILHLFSWARRGMKPGLTSQYDVVSAGTRYWSGAEWSLVKTGSTRTGVEFNEFRSKCGLLWSYDWVSIPLVYTQNATTSLDSQETFKSRNPLAVLGTESSISGTSRLKAQGSSNP</sequence>
<dbReference type="GO" id="GO:0005886">
    <property type="term" value="C:plasma membrane"/>
    <property type="evidence" value="ECO:0007669"/>
    <property type="project" value="UniProtKB-SubCell"/>
</dbReference>
<proteinExistence type="inferred from homology"/>
<keyword evidence="1" id="KW-0868">Chloride</keyword>
<keyword evidence="1" id="KW-0813">Transport</keyword>
<evidence type="ECO:0000256" key="1">
    <source>
        <dbReference type="RuleBase" id="RU363126"/>
    </source>
</evidence>
<dbReference type="GO" id="GO:0034707">
    <property type="term" value="C:chloride channel complex"/>
    <property type="evidence" value="ECO:0007669"/>
    <property type="project" value="UniProtKB-KW"/>
</dbReference>
<reference evidence="3" key="1">
    <citation type="submission" date="2020-11" db="EMBL/GenBank/DDBJ databases">
        <authorList>
            <person name="Tran Van P."/>
        </authorList>
    </citation>
    <scope>NUCLEOTIDE SEQUENCE</scope>
</reference>
<keyword evidence="1" id="KW-0407">Ion channel</keyword>
<keyword evidence="1" id="KW-0406">Ion transport</keyword>
<dbReference type="EMBL" id="OE003225">
    <property type="protein sequence ID" value="CAD7459896.1"/>
    <property type="molecule type" value="Genomic_DNA"/>
</dbReference>
<comment type="similarity">
    <text evidence="1">Belongs to the anion channel-forming bestrophin (TC 1.A.46) family. Calcium-sensitive chloride channel subfamily.</text>
</comment>
<dbReference type="Pfam" id="PF01062">
    <property type="entry name" value="Bestrophin"/>
    <property type="match status" value="1"/>
</dbReference>
<dbReference type="InterPro" id="IPR021134">
    <property type="entry name" value="Bestrophin-like"/>
</dbReference>
<evidence type="ECO:0000313" key="3">
    <source>
        <dbReference type="EMBL" id="CAD7459896.1"/>
    </source>
</evidence>